<organism evidence="2 3">
    <name type="scientific">Hypericibacter terrae</name>
    <dbReference type="NCBI Taxonomy" id="2602015"/>
    <lineage>
        <taxon>Bacteria</taxon>
        <taxon>Pseudomonadati</taxon>
        <taxon>Pseudomonadota</taxon>
        <taxon>Alphaproteobacteria</taxon>
        <taxon>Rhodospirillales</taxon>
        <taxon>Dongiaceae</taxon>
        <taxon>Hypericibacter</taxon>
    </lineage>
</organism>
<dbReference type="Proteomes" id="UP000326202">
    <property type="component" value="Chromosome"/>
</dbReference>
<dbReference type="AlphaFoldDB" id="A0A5J6MJI8"/>
<accession>A0A5J6MJI8</accession>
<sequence>MAMSIVDDGGDLKLSATPPAPAANSDADHITLSLNDLLPDSNGEIVVMNPQGHLHLNIVTDLQISESGVADSHFTADGTDVNGLSFYAFEGGMRLYYSPEVEITIASHVG</sequence>
<evidence type="ECO:0000256" key="1">
    <source>
        <dbReference type="SAM" id="MobiDB-lite"/>
    </source>
</evidence>
<proteinExistence type="predicted"/>
<reference evidence="2 3" key="1">
    <citation type="submission" date="2019-08" db="EMBL/GenBank/DDBJ databases">
        <title>Hyperibacter terrae gen. nov., sp. nov. and Hyperibacter viscosus sp. nov., two new members in the family Rhodospirillaceae isolated from the rhizosphere of Hypericum perforatum.</title>
        <authorList>
            <person name="Noviana Z."/>
        </authorList>
    </citation>
    <scope>NUCLEOTIDE SEQUENCE [LARGE SCALE GENOMIC DNA]</scope>
    <source>
        <strain evidence="2 3">R5913</strain>
    </source>
</reference>
<evidence type="ECO:0000313" key="2">
    <source>
        <dbReference type="EMBL" id="QEX17427.1"/>
    </source>
</evidence>
<protein>
    <submittedName>
        <fullName evidence="2">Uncharacterized protein</fullName>
    </submittedName>
</protein>
<feature type="region of interest" description="Disordered" evidence="1">
    <location>
        <begin position="1"/>
        <end position="26"/>
    </location>
</feature>
<dbReference type="KEGG" id="htq:FRZ44_27270"/>
<gene>
    <name evidence="2" type="ORF">FRZ44_27270</name>
</gene>
<evidence type="ECO:0000313" key="3">
    <source>
        <dbReference type="Proteomes" id="UP000326202"/>
    </source>
</evidence>
<dbReference type="EMBL" id="CP042906">
    <property type="protein sequence ID" value="QEX17427.1"/>
    <property type="molecule type" value="Genomic_DNA"/>
</dbReference>
<keyword evidence="3" id="KW-1185">Reference proteome</keyword>
<name>A0A5J6MJI8_9PROT</name>